<sequence>MVQLLRSLLVLSALLLAAPASANKIRFFNKCPKEMELQHASGLFSSFKTIAKIPPGGMRTGAITKGSHAFRRAGSTTMAEFTASGSGVVFDISSDPTSGKCSTNECAITTKYGVNITPTTKASGASCRMVTCTKDDKAACAAAYDNFKQACALATDYDITFCPSGTRRLRGDSQ</sequence>
<feature type="chain" id="PRO_5035447957" description="Thaumatin-like protein" evidence="1">
    <location>
        <begin position="23"/>
        <end position="174"/>
    </location>
</feature>
<protein>
    <recommendedName>
        <fullName evidence="4">Thaumatin-like protein</fullName>
    </recommendedName>
</protein>
<name>A0A8K1FAF5_PYTOL</name>
<evidence type="ECO:0000313" key="2">
    <source>
        <dbReference type="EMBL" id="TMW55006.1"/>
    </source>
</evidence>
<comment type="caution">
    <text evidence="2">The sequence shown here is derived from an EMBL/GenBank/DDBJ whole genome shotgun (WGS) entry which is preliminary data.</text>
</comment>
<keyword evidence="1" id="KW-0732">Signal</keyword>
<dbReference type="AlphaFoldDB" id="A0A8K1FAF5"/>
<dbReference type="SUPFAM" id="SSF49870">
    <property type="entry name" value="Osmotin, thaumatin-like protein"/>
    <property type="match status" value="1"/>
</dbReference>
<dbReference type="PANTHER" id="PTHR31737:SF2">
    <property type="entry name" value="PROTEIN TOS1"/>
    <property type="match status" value="1"/>
</dbReference>
<feature type="signal peptide" evidence="1">
    <location>
        <begin position="1"/>
        <end position="22"/>
    </location>
</feature>
<organism evidence="2 3">
    <name type="scientific">Pythium oligandrum</name>
    <name type="common">Mycoparasitic fungus</name>
    <dbReference type="NCBI Taxonomy" id="41045"/>
    <lineage>
        <taxon>Eukaryota</taxon>
        <taxon>Sar</taxon>
        <taxon>Stramenopiles</taxon>
        <taxon>Oomycota</taxon>
        <taxon>Peronosporomycetes</taxon>
        <taxon>Pythiales</taxon>
        <taxon>Pythiaceae</taxon>
        <taxon>Pythium</taxon>
    </lineage>
</organism>
<evidence type="ECO:0000256" key="1">
    <source>
        <dbReference type="SAM" id="SignalP"/>
    </source>
</evidence>
<reference evidence="2" key="1">
    <citation type="submission" date="2019-03" db="EMBL/GenBank/DDBJ databases">
        <title>Long read genome sequence of the mycoparasitic Pythium oligandrum ATCC 38472 isolated from sugarbeet rhizosphere.</title>
        <authorList>
            <person name="Gaulin E."/>
        </authorList>
    </citation>
    <scope>NUCLEOTIDE SEQUENCE</scope>
    <source>
        <strain evidence="2">ATCC 38472_TT</strain>
    </source>
</reference>
<accession>A0A8K1FAF5</accession>
<keyword evidence="3" id="KW-1185">Reference proteome</keyword>
<dbReference type="EMBL" id="SPLM01000151">
    <property type="protein sequence ID" value="TMW55006.1"/>
    <property type="molecule type" value="Genomic_DNA"/>
</dbReference>
<dbReference type="PANTHER" id="PTHR31737">
    <property type="entry name" value="PROTEIN TOS1"/>
    <property type="match status" value="1"/>
</dbReference>
<proteinExistence type="predicted"/>
<dbReference type="Proteomes" id="UP000794436">
    <property type="component" value="Unassembled WGS sequence"/>
</dbReference>
<evidence type="ECO:0000313" key="3">
    <source>
        <dbReference type="Proteomes" id="UP000794436"/>
    </source>
</evidence>
<evidence type="ECO:0008006" key="4">
    <source>
        <dbReference type="Google" id="ProtNLM"/>
    </source>
</evidence>
<dbReference type="InterPro" id="IPR037176">
    <property type="entry name" value="Osmotin/thaumatin-like_sf"/>
</dbReference>
<gene>
    <name evidence="2" type="ORF">Poli38472_014777</name>
</gene>